<dbReference type="EMBL" id="KY052846">
    <property type="protein sequence ID" value="ASF00616.1"/>
    <property type="molecule type" value="Genomic_DNA"/>
</dbReference>
<proteinExistence type="predicted"/>
<sequence length="62" mass="7018">MKEKTITIKTNGISQKQYSTLLLELNIMKKQWRSYGVHLNISAPSLKKILALGTSNGTEKNR</sequence>
<reference evidence="1" key="1">
    <citation type="submission" date="2016-10" db="EMBL/GenBank/DDBJ databases">
        <authorList>
            <person name="Varghese N."/>
        </authorList>
    </citation>
    <scope>NUCLEOTIDE SEQUENCE</scope>
</reference>
<protein>
    <submittedName>
        <fullName evidence="1">Uncharacterized protein</fullName>
    </submittedName>
</protein>
<name>A0A218MMT2_9VIRU</name>
<evidence type="ECO:0000313" key="1">
    <source>
        <dbReference type="EMBL" id="ASF00616.1"/>
    </source>
</evidence>
<accession>A0A218MMT2</accession>
<reference evidence="1" key="2">
    <citation type="journal article" date="2017" name="Nat. Commun.">
        <title>Single-virus genomics reveals hidden cosmopolitan and abundant viruses.</title>
        <authorList>
            <person name="Martinez-Hernandez F."/>
            <person name="Fornas O."/>
            <person name="Lluesma Gomez M."/>
            <person name="Bolduc B."/>
            <person name="de la Cruz Pena M.J."/>
            <person name="Martinez J.M."/>
            <person name="Anton J."/>
            <person name="Gasol J.M."/>
            <person name="Rosselli R."/>
            <person name="Rodriguez-Valera F."/>
            <person name="Sullivan M.B."/>
            <person name="Acinas S.G."/>
            <person name="Martinez-Garcia M."/>
        </authorList>
    </citation>
    <scope>NUCLEOTIDE SEQUENCE</scope>
</reference>
<organism evidence="1">
    <name type="scientific">uncultured virus</name>
    <dbReference type="NCBI Taxonomy" id="340016"/>
    <lineage>
        <taxon>Viruses</taxon>
        <taxon>environmental samples</taxon>
    </lineage>
</organism>